<protein>
    <submittedName>
        <fullName evidence="1">Uncharacterized protein</fullName>
    </submittedName>
</protein>
<evidence type="ECO:0000313" key="1">
    <source>
        <dbReference type="EMBL" id="MFD2515956.1"/>
    </source>
</evidence>
<gene>
    <name evidence="1" type="ORF">ACFSRY_18940</name>
</gene>
<name>A0ABW5IQU3_9BACT</name>
<dbReference type="Proteomes" id="UP001597544">
    <property type="component" value="Unassembled WGS sequence"/>
</dbReference>
<sequence>MLDYVKTVLKKVSISREMFEKELHKAFRFLSAEEIGQLRRWCYAPFRGKLLPVLDRVFSGALS</sequence>
<evidence type="ECO:0000313" key="2">
    <source>
        <dbReference type="Proteomes" id="UP001597544"/>
    </source>
</evidence>
<reference evidence="2" key="1">
    <citation type="journal article" date="2019" name="Int. J. Syst. Evol. Microbiol.">
        <title>The Global Catalogue of Microorganisms (GCM) 10K type strain sequencing project: providing services to taxonomists for standard genome sequencing and annotation.</title>
        <authorList>
            <consortium name="The Broad Institute Genomics Platform"/>
            <consortium name="The Broad Institute Genome Sequencing Center for Infectious Disease"/>
            <person name="Wu L."/>
            <person name="Ma J."/>
        </authorList>
    </citation>
    <scope>NUCLEOTIDE SEQUENCE [LARGE SCALE GENOMIC DNA]</scope>
    <source>
        <strain evidence="2">KCTC 42498</strain>
    </source>
</reference>
<proteinExistence type="predicted"/>
<keyword evidence="2" id="KW-1185">Reference proteome</keyword>
<organism evidence="1 2">
    <name type="scientific">Pontibacter locisalis</name>
    <dbReference type="NCBI Taxonomy" id="1719035"/>
    <lineage>
        <taxon>Bacteria</taxon>
        <taxon>Pseudomonadati</taxon>
        <taxon>Bacteroidota</taxon>
        <taxon>Cytophagia</taxon>
        <taxon>Cytophagales</taxon>
        <taxon>Hymenobacteraceae</taxon>
        <taxon>Pontibacter</taxon>
    </lineage>
</organism>
<accession>A0ABW5IQU3</accession>
<dbReference type="EMBL" id="JBHULU010000027">
    <property type="protein sequence ID" value="MFD2515956.1"/>
    <property type="molecule type" value="Genomic_DNA"/>
</dbReference>
<dbReference type="RefSeq" id="WP_377511800.1">
    <property type="nucleotide sequence ID" value="NZ_JBHULU010000027.1"/>
</dbReference>
<comment type="caution">
    <text evidence="1">The sequence shown here is derived from an EMBL/GenBank/DDBJ whole genome shotgun (WGS) entry which is preliminary data.</text>
</comment>